<dbReference type="Proteomes" id="UP000069030">
    <property type="component" value="Chromosome"/>
</dbReference>
<dbReference type="GO" id="GO:0015485">
    <property type="term" value="F:cholesterol binding"/>
    <property type="evidence" value="ECO:0007669"/>
    <property type="project" value="InterPro"/>
</dbReference>
<protein>
    <submittedName>
        <fullName evidence="2">Uncharacterized protein</fullName>
    </submittedName>
</protein>
<reference evidence="2 3" key="1">
    <citation type="journal article" date="2016" name="J. Zhejiang Univ. Sci. B">
        <title>Antibiotic resistance mechanisms of Myroides sp.</title>
        <authorList>
            <person name="Hu S."/>
            <person name="Yuan S."/>
            <person name="Qu H."/>
            <person name="Jiang T."/>
            <person name="Zhou Y."/>
            <person name="Wang M."/>
            <person name="Ming D."/>
        </authorList>
    </citation>
    <scope>NUCLEOTIDE SEQUENCE [LARGE SCALE GENOMIC DNA]</scope>
    <source>
        <strain evidence="2 3">PR63039</strain>
    </source>
</reference>
<keyword evidence="1" id="KW-0732">Signal</keyword>
<dbReference type="RefSeq" id="WP_006261495.1">
    <property type="nucleotide sequence ID" value="NZ_CP013690.1"/>
</dbReference>
<gene>
    <name evidence="2" type="ORF">AS202_17995</name>
</gene>
<proteinExistence type="predicted"/>
<dbReference type="SUPFAM" id="SSF56978">
    <property type="entry name" value="Perfringolysin"/>
    <property type="match status" value="1"/>
</dbReference>
<sequence length="293" mass="33639">MKKILYTLVALAFSSATFAQTFGSNAVKSEEFYPGAIFNEKSLKSTEPKRLATATETSHVLLPSFLGELAFEISDYSKDHWHSIIDKHYTKLAESNNNEGFSFSSPSQVNSLKYVDKAYNTYEALKNYFGVEKITSKNLFFGKSEQILFSLNIVDPINKEGRYISKEALKNIESQDPILVTSISFGKRADILIESNQSRENVTKAFNIYSHKETQQYEEANQILYDASIHMIFFGQNSIDVSDLTNQEMILKYIEFITKPATKEDYYFPIRYNGIHLNNRGNYESDIMQDTYY</sequence>
<dbReference type="InterPro" id="IPR036359">
    <property type="entry name" value="Thiol_cytolysin_sf"/>
</dbReference>
<dbReference type="AlphaFoldDB" id="A0AAI8C8H1"/>
<evidence type="ECO:0000313" key="3">
    <source>
        <dbReference type="Proteomes" id="UP000069030"/>
    </source>
</evidence>
<name>A0AAI8C8H1_9FLAO</name>
<evidence type="ECO:0000256" key="1">
    <source>
        <dbReference type="SAM" id="SignalP"/>
    </source>
</evidence>
<accession>A0AAI8C8H1</accession>
<organism evidence="2 3">
    <name type="scientific">Myroides odoratimimus</name>
    <dbReference type="NCBI Taxonomy" id="76832"/>
    <lineage>
        <taxon>Bacteria</taxon>
        <taxon>Pseudomonadati</taxon>
        <taxon>Bacteroidota</taxon>
        <taxon>Flavobacteriia</taxon>
        <taxon>Flavobacteriales</taxon>
        <taxon>Flavobacteriaceae</taxon>
        <taxon>Myroides</taxon>
    </lineage>
</organism>
<feature type="signal peptide" evidence="1">
    <location>
        <begin position="1"/>
        <end position="19"/>
    </location>
</feature>
<feature type="chain" id="PRO_5042610469" evidence="1">
    <location>
        <begin position="20"/>
        <end position="293"/>
    </location>
</feature>
<evidence type="ECO:0000313" key="2">
    <source>
        <dbReference type="EMBL" id="ALU27922.1"/>
    </source>
</evidence>
<dbReference type="KEGG" id="mod:AS202_17995"/>
<dbReference type="EMBL" id="CP013690">
    <property type="protein sequence ID" value="ALU27922.1"/>
    <property type="molecule type" value="Genomic_DNA"/>
</dbReference>
<dbReference type="GeneID" id="66976377"/>
<dbReference type="Gene3D" id="3.40.30.40">
    <property type="entry name" value="Perfringolysin"/>
    <property type="match status" value="1"/>
</dbReference>